<reference evidence="1" key="1">
    <citation type="journal article" date="2013" name="Nat. Commun.">
        <title>Whole-genome sequencing of Oryza brachyantha reveals mechanisms underlying Oryza genome evolution.</title>
        <authorList>
            <person name="Chen J."/>
            <person name="Huang Q."/>
            <person name="Gao D."/>
            <person name="Wang J."/>
            <person name="Lang Y."/>
            <person name="Liu T."/>
            <person name="Li B."/>
            <person name="Bai Z."/>
            <person name="Luis Goicoechea J."/>
            <person name="Liang C."/>
            <person name="Chen C."/>
            <person name="Zhang W."/>
            <person name="Sun S."/>
            <person name="Liao Y."/>
            <person name="Zhang X."/>
            <person name="Yang L."/>
            <person name="Song C."/>
            <person name="Wang M."/>
            <person name="Shi J."/>
            <person name="Liu G."/>
            <person name="Liu J."/>
            <person name="Zhou H."/>
            <person name="Zhou W."/>
            <person name="Yu Q."/>
            <person name="An N."/>
            <person name="Chen Y."/>
            <person name="Cai Q."/>
            <person name="Wang B."/>
            <person name="Liu B."/>
            <person name="Min J."/>
            <person name="Huang Y."/>
            <person name="Wu H."/>
            <person name="Li Z."/>
            <person name="Zhang Y."/>
            <person name="Yin Y."/>
            <person name="Song W."/>
            <person name="Jiang J."/>
            <person name="Jackson S.A."/>
            <person name="Wing R.A."/>
            <person name="Wang J."/>
            <person name="Chen M."/>
        </authorList>
    </citation>
    <scope>NUCLEOTIDE SEQUENCE [LARGE SCALE GENOMIC DNA]</scope>
    <source>
        <strain evidence="1">cv. IRGC 101232</strain>
    </source>
</reference>
<dbReference type="EnsemblPlants" id="OB06G24220.1">
    <property type="protein sequence ID" value="OB06G24220.1"/>
    <property type="gene ID" value="OB06G24220"/>
</dbReference>
<dbReference type="Proteomes" id="UP000006038">
    <property type="component" value="Chromosome 6"/>
</dbReference>
<sequence>MVTLMWPSSAKTIVPQTLYIARTRSDVTSLTASFSVVTCQKDTDVRAGGVIGQHVVGHPDGPIDPVPSTDLAQPSRSSLYNHIDVMPLERYIPTTKLVGGNLLALMQ</sequence>
<evidence type="ECO:0000313" key="2">
    <source>
        <dbReference type="Proteomes" id="UP000006038"/>
    </source>
</evidence>
<protein>
    <submittedName>
        <fullName evidence="1">Uncharacterized protein</fullName>
    </submittedName>
</protein>
<dbReference type="AlphaFoldDB" id="J3MEH8"/>
<name>J3MEH8_ORYBR</name>
<dbReference type="Gramene" id="OB06G24220.1">
    <property type="protein sequence ID" value="OB06G24220.1"/>
    <property type="gene ID" value="OB06G24220"/>
</dbReference>
<reference evidence="1" key="2">
    <citation type="submission" date="2013-04" db="UniProtKB">
        <authorList>
            <consortium name="EnsemblPlants"/>
        </authorList>
    </citation>
    <scope>IDENTIFICATION</scope>
</reference>
<evidence type="ECO:0000313" key="1">
    <source>
        <dbReference type="EnsemblPlants" id="OB06G24220.1"/>
    </source>
</evidence>
<keyword evidence="2" id="KW-1185">Reference proteome</keyword>
<dbReference type="HOGENOM" id="CLU_2214011_0_0_1"/>
<organism evidence="1">
    <name type="scientific">Oryza brachyantha</name>
    <name type="common">malo sina</name>
    <dbReference type="NCBI Taxonomy" id="4533"/>
    <lineage>
        <taxon>Eukaryota</taxon>
        <taxon>Viridiplantae</taxon>
        <taxon>Streptophyta</taxon>
        <taxon>Embryophyta</taxon>
        <taxon>Tracheophyta</taxon>
        <taxon>Spermatophyta</taxon>
        <taxon>Magnoliopsida</taxon>
        <taxon>Liliopsida</taxon>
        <taxon>Poales</taxon>
        <taxon>Poaceae</taxon>
        <taxon>BOP clade</taxon>
        <taxon>Oryzoideae</taxon>
        <taxon>Oryzeae</taxon>
        <taxon>Oryzinae</taxon>
        <taxon>Oryza</taxon>
    </lineage>
</organism>
<proteinExistence type="predicted"/>
<accession>J3MEH8</accession>